<dbReference type="PANTHER" id="PTHR23542:SF1">
    <property type="entry name" value="MAJOR FACILITATOR SUPERFAMILY (MFS) PROFILE DOMAIN-CONTAINING PROTEIN"/>
    <property type="match status" value="1"/>
</dbReference>
<name>A0A7W3QJK8_ACTNM</name>
<feature type="transmembrane region" description="Helical" evidence="5">
    <location>
        <begin position="362"/>
        <end position="382"/>
    </location>
</feature>
<evidence type="ECO:0000313" key="7">
    <source>
        <dbReference type="EMBL" id="MBA8949048.1"/>
    </source>
</evidence>
<feature type="transmembrane region" description="Helical" evidence="5">
    <location>
        <begin position="41"/>
        <end position="63"/>
    </location>
</feature>
<evidence type="ECO:0000256" key="4">
    <source>
        <dbReference type="ARBA" id="ARBA00023136"/>
    </source>
</evidence>
<feature type="transmembrane region" description="Helical" evidence="5">
    <location>
        <begin position="206"/>
        <end position="227"/>
    </location>
</feature>
<keyword evidence="2 5" id="KW-0812">Transmembrane</keyword>
<evidence type="ECO:0000256" key="2">
    <source>
        <dbReference type="ARBA" id="ARBA00022692"/>
    </source>
</evidence>
<proteinExistence type="predicted"/>
<dbReference type="PANTHER" id="PTHR23542">
    <property type="match status" value="1"/>
</dbReference>
<feature type="transmembrane region" description="Helical" evidence="5">
    <location>
        <begin position="277"/>
        <end position="296"/>
    </location>
</feature>
<protein>
    <submittedName>
        <fullName evidence="7">MFS family permease</fullName>
    </submittedName>
</protein>
<comment type="subcellular location">
    <subcellularLocation>
        <location evidence="1">Cell membrane</location>
        <topology evidence="1">Multi-pass membrane protein</topology>
    </subcellularLocation>
</comment>
<evidence type="ECO:0000313" key="8">
    <source>
        <dbReference type="Proteomes" id="UP000572680"/>
    </source>
</evidence>
<dbReference type="GO" id="GO:0022857">
    <property type="term" value="F:transmembrane transporter activity"/>
    <property type="evidence" value="ECO:0007669"/>
    <property type="project" value="InterPro"/>
</dbReference>
<dbReference type="Proteomes" id="UP000572680">
    <property type="component" value="Unassembled WGS sequence"/>
</dbReference>
<dbReference type="AlphaFoldDB" id="A0A7W3QJK8"/>
<reference evidence="7 8" key="1">
    <citation type="submission" date="2020-08" db="EMBL/GenBank/DDBJ databases">
        <title>Genomic Encyclopedia of Type Strains, Phase IV (KMG-IV): sequencing the most valuable type-strain genomes for metagenomic binning, comparative biology and taxonomic classification.</title>
        <authorList>
            <person name="Goeker M."/>
        </authorList>
    </citation>
    <scope>NUCLEOTIDE SEQUENCE [LARGE SCALE GENOMIC DNA]</scope>
    <source>
        <strain evidence="7 8">DSM 44197</strain>
    </source>
</reference>
<dbReference type="EMBL" id="JACJIA010000001">
    <property type="protein sequence ID" value="MBA8949048.1"/>
    <property type="molecule type" value="Genomic_DNA"/>
</dbReference>
<feature type="transmembrane region" description="Helical" evidence="5">
    <location>
        <begin position="75"/>
        <end position="98"/>
    </location>
</feature>
<comment type="caution">
    <text evidence="7">The sequence shown here is derived from an EMBL/GenBank/DDBJ whole genome shotgun (WGS) entry which is preliminary data.</text>
</comment>
<feature type="transmembrane region" description="Helical" evidence="5">
    <location>
        <begin position="247"/>
        <end position="265"/>
    </location>
</feature>
<evidence type="ECO:0000259" key="6">
    <source>
        <dbReference type="PROSITE" id="PS50850"/>
    </source>
</evidence>
<organism evidence="7 8">
    <name type="scientific">Actinomadura namibiensis</name>
    <dbReference type="NCBI Taxonomy" id="182080"/>
    <lineage>
        <taxon>Bacteria</taxon>
        <taxon>Bacillati</taxon>
        <taxon>Actinomycetota</taxon>
        <taxon>Actinomycetes</taxon>
        <taxon>Streptosporangiales</taxon>
        <taxon>Thermomonosporaceae</taxon>
        <taxon>Actinomadura</taxon>
    </lineage>
</organism>
<keyword evidence="8" id="KW-1185">Reference proteome</keyword>
<dbReference type="RefSeq" id="WP_182841566.1">
    <property type="nucleotide sequence ID" value="NZ_BAAALP010000008.1"/>
</dbReference>
<dbReference type="InterPro" id="IPR036259">
    <property type="entry name" value="MFS_trans_sf"/>
</dbReference>
<accession>A0A7W3QJK8</accession>
<dbReference type="InterPro" id="IPR020846">
    <property type="entry name" value="MFS_dom"/>
</dbReference>
<dbReference type="PROSITE" id="PS50850">
    <property type="entry name" value="MFS"/>
    <property type="match status" value="1"/>
</dbReference>
<feature type="transmembrane region" description="Helical" evidence="5">
    <location>
        <begin position="302"/>
        <end position="320"/>
    </location>
</feature>
<dbReference type="Pfam" id="PF07690">
    <property type="entry name" value="MFS_1"/>
    <property type="match status" value="1"/>
</dbReference>
<feature type="transmembrane region" description="Helical" evidence="5">
    <location>
        <begin position="332"/>
        <end position="356"/>
    </location>
</feature>
<dbReference type="InterPro" id="IPR011701">
    <property type="entry name" value="MFS"/>
</dbReference>
<dbReference type="SUPFAM" id="SSF103473">
    <property type="entry name" value="MFS general substrate transporter"/>
    <property type="match status" value="1"/>
</dbReference>
<evidence type="ECO:0000256" key="3">
    <source>
        <dbReference type="ARBA" id="ARBA00022989"/>
    </source>
</evidence>
<sequence length="400" mass="39454">MQFRRVVALTGPFLPLVSFLARLPAAMGPIGSLLLVNAHSGIATAGLVSGALALGQAGGGPVIGRLADRRGQRRVVLAASAVNGTALTALVLAVQGGWPPLAQAALALAAGLSVPQIGPLTRSRLVPLAQGDPKLTGAALSFDGTVDETSFVTGPALVGLLAVLDPAAALLVAAALVVVFGTAFALHPTAPRPVRAAAPGPRPRLVSVALALLFAGMALQGLVFGAIQTGVTELTEKLGAPEAAGLVYGLMGVPSALVGLLMTALPPRLDIRAQLRLATAVQFALALALLAVAGLTSLAVTVAALGLTVAPTIIAMFALVERTAPAARLGEAMTVLGSAIILGTSGGAMLAGRLAGTAGHRAAFATAVACAGAAAALALLTATRGRYRAPAPAAAEKIVV</sequence>
<evidence type="ECO:0000256" key="1">
    <source>
        <dbReference type="ARBA" id="ARBA00004651"/>
    </source>
</evidence>
<keyword evidence="4 5" id="KW-0472">Membrane</keyword>
<feature type="domain" description="Major facilitator superfamily (MFS) profile" evidence="6">
    <location>
        <begin position="209"/>
        <end position="400"/>
    </location>
</feature>
<keyword evidence="3 5" id="KW-1133">Transmembrane helix</keyword>
<dbReference type="Gene3D" id="1.20.1250.20">
    <property type="entry name" value="MFS general substrate transporter like domains"/>
    <property type="match status" value="2"/>
</dbReference>
<dbReference type="GO" id="GO:0005886">
    <property type="term" value="C:plasma membrane"/>
    <property type="evidence" value="ECO:0007669"/>
    <property type="project" value="UniProtKB-SubCell"/>
</dbReference>
<gene>
    <name evidence="7" type="ORF">HNR61_000646</name>
</gene>
<evidence type="ECO:0000256" key="5">
    <source>
        <dbReference type="SAM" id="Phobius"/>
    </source>
</evidence>
<feature type="transmembrane region" description="Helical" evidence="5">
    <location>
        <begin position="167"/>
        <end position="186"/>
    </location>
</feature>